<dbReference type="InterPro" id="IPR007483">
    <property type="entry name" value="Hamartin"/>
</dbReference>
<reference evidence="3 4" key="1">
    <citation type="submission" date="2019-03" db="EMBL/GenBank/DDBJ databases">
        <title>Draft genome sequence of Xylaria hypoxylon DSM 108379, a ubiquitous saprotrophic-parasitic fungi on hardwood.</title>
        <authorList>
            <person name="Buettner E."/>
            <person name="Leonhardt S."/>
            <person name="Gebauer A.M."/>
            <person name="Liers C."/>
            <person name="Hofrichter M."/>
            <person name="Kellner H."/>
        </authorList>
    </citation>
    <scope>NUCLEOTIDE SEQUENCE [LARGE SCALE GENOMIC DNA]</scope>
    <source>
        <strain evidence="3 4">DSM 108379</strain>
    </source>
</reference>
<evidence type="ECO:0000256" key="2">
    <source>
        <dbReference type="SAM" id="MobiDB-lite"/>
    </source>
</evidence>
<accession>A0A4Z0Y631</accession>
<organism evidence="3 4">
    <name type="scientific">Xylaria hypoxylon</name>
    <dbReference type="NCBI Taxonomy" id="37992"/>
    <lineage>
        <taxon>Eukaryota</taxon>
        <taxon>Fungi</taxon>
        <taxon>Dikarya</taxon>
        <taxon>Ascomycota</taxon>
        <taxon>Pezizomycotina</taxon>
        <taxon>Sordariomycetes</taxon>
        <taxon>Xylariomycetidae</taxon>
        <taxon>Xylariales</taxon>
        <taxon>Xylariaceae</taxon>
        <taxon>Xylaria</taxon>
    </lineage>
</organism>
<feature type="compositionally biased region" description="Low complexity" evidence="2">
    <location>
        <begin position="482"/>
        <end position="494"/>
    </location>
</feature>
<dbReference type="AlphaFoldDB" id="A0A4Z0Y631"/>
<dbReference type="InterPro" id="IPR016024">
    <property type="entry name" value="ARM-type_fold"/>
</dbReference>
<dbReference type="Pfam" id="PF04388">
    <property type="entry name" value="Hamartin"/>
    <property type="match status" value="1"/>
</dbReference>
<feature type="coiled-coil region" evidence="1">
    <location>
        <begin position="657"/>
        <end position="730"/>
    </location>
</feature>
<feature type="region of interest" description="Disordered" evidence="2">
    <location>
        <begin position="476"/>
        <end position="537"/>
    </location>
</feature>
<sequence length="1008" mass="113550">MSAAPYVATLTSPTSDNLCFSRTLKELVKAVGSFARTASLPLPDDLVQVIDAFLYKRADKWDESLAEKVHDELLSIFKQDIAQEPARYAAFIAVLRQFRPLISHPTRILQWFDLLLPTLAHLGQEKDLASESQGIVLDILTGGDGNDTSSFTRGAAAPVAEKLILLWFREVELLRESSDALQDFKEKQIRETLILYGKKRPKDFMTVLDQFVCKKSRRPSALLLLSSFVQSQPPHLYLILQTPLFGNLLNCLQRDTSTTIISLALTVLTMVLPHVPSSLVPYLPTLFNIYARLLFWERELSVHVTTEESEERRLSSTALNWEVCQFSSDVDDTSVLQLLNYFTTLYGLYPINFMDYIRKPQRYLRHAEASDADVIEVQPTEIRHASERFRQCHLLHENFYTLTIDSEKTDFGRWIKSEPAEVVADCMALRQLPDELLDAVPLDLTQILNSDGDELDKDEREPGLLSSSFNIGTSDLGDVRRSSGSSVSQLGSSGRTSQTAARHCSLSSHQSKRDSSSTRRSENESDSPTLSRQLVTSSSQTQLQDLINYNKVVKSSLHLSLANDSVPSLSLSHHESIPEKSSSQLHLNLPGPSVQLPGATANNKEKKLLRYVYLLYNDLVFERFLKQQHLTHIGELRRRHVREAASEAETLNIITANKHLKQRLEEAKKAEIQAKTEAEKSRTMAKKWEADIFNKLKVLRDEQKKWNIERSGLQAELKGVKDEAEELRTLVCEVEVRELRLKQNIQSADITFGELEKLRNEVARLTESERNYQAQETERQASMTRAAEADSRAQAADMKLAARESEFQRTQHLYESQMAELNSRLKEVLETSRGHSVENVKAQLNTALEASRATQTEMKKRMHELSRKNVELQSKIFEMEAGISIAPKPTTLSADTEDDLSLNSGSSPGSGNQRLQSFSDSELFEATSYNATPPLEPLGIMIPPSAQSRPSTLQGAEGSSTNKSSASPIAERYFGRGGPQNTRKDKKEKKEERERKKSTGLRGIRGFV</sequence>
<comment type="caution">
    <text evidence="3">The sequence shown here is derived from an EMBL/GenBank/DDBJ whole genome shotgun (WGS) entry which is preliminary data.</text>
</comment>
<dbReference type="Proteomes" id="UP000297716">
    <property type="component" value="Unassembled WGS sequence"/>
</dbReference>
<proteinExistence type="predicted"/>
<dbReference type="PANTHER" id="PTHR15154:SF2">
    <property type="entry name" value="HAMARTIN"/>
    <property type="match status" value="1"/>
</dbReference>
<protein>
    <recommendedName>
        <fullName evidence="5">Tuberous sclerosis 1</fullName>
    </recommendedName>
</protein>
<dbReference type="SUPFAM" id="SSF48371">
    <property type="entry name" value="ARM repeat"/>
    <property type="match status" value="1"/>
</dbReference>
<evidence type="ECO:0000313" key="4">
    <source>
        <dbReference type="Proteomes" id="UP000297716"/>
    </source>
</evidence>
<keyword evidence="1" id="KW-0175">Coiled coil</keyword>
<feature type="region of interest" description="Disordered" evidence="2">
    <location>
        <begin position="452"/>
        <end position="471"/>
    </location>
</feature>
<dbReference type="GO" id="GO:0033596">
    <property type="term" value="C:TSC1-TSC2 complex"/>
    <property type="evidence" value="ECO:0007669"/>
    <property type="project" value="TreeGrafter"/>
</dbReference>
<name>A0A4Z0Y631_9PEZI</name>
<feature type="compositionally biased region" description="Polar residues" evidence="2">
    <location>
        <begin position="495"/>
        <end position="509"/>
    </location>
</feature>
<feature type="compositionally biased region" description="Polar residues" evidence="2">
    <location>
        <begin position="945"/>
        <end position="967"/>
    </location>
</feature>
<feature type="compositionally biased region" description="Basic and acidic residues" evidence="2">
    <location>
        <begin position="511"/>
        <end position="523"/>
    </location>
</feature>
<dbReference type="PANTHER" id="PTHR15154">
    <property type="entry name" value="HAMARTIN"/>
    <property type="match status" value="1"/>
</dbReference>
<evidence type="ECO:0008006" key="5">
    <source>
        <dbReference type="Google" id="ProtNLM"/>
    </source>
</evidence>
<dbReference type="OrthoDB" id="6022054at2759"/>
<feature type="region of interest" description="Disordered" evidence="2">
    <location>
        <begin position="935"/>
        <end position="1008"/>
    </location>
</feature>
<feature type="compositionally biased region" description="Low complexity" evidence="2">
    <location>
        <begin position="901"/>
        <end position="912"/>
    </location>
</feature>
<keyword evidence="4" id="KW-1185">Reference proteome</keyword>
<evidence type="ECO:0000256" key="1">
    <source>
        <dbReference type="SAM" id="Coils"/>
    </source>
</evidence>
<gene>
    <name evidence="3" type="ORF">E0Z10_g9495</name>
</gene>
<dbReference type="EMBL" id="SKBN01000302">
    <property type="protein sequence ID" value="TGJ79264.1"/>
    <property type="molecule type" value="Genomic_DNA"/>
</dbReference>
<feature type="compositionally biased region" description="Basic and acidic residues" evidence="2">
    <location>
        <begin position="982"/>
        <end position="997"/>
    </location>
</feature>
<dbReference type="GO" id="GO:0032007">
    <property type="term" value="P:negative regulation of TOR signaling"/>
    <property type="evidence" value="ECO:0007669"/>
    <property type="project" value="TreeGrafter"/>
</dbReference>
<feature type="region of interest" description="Disordered" evidence="2">
    <location>
        <begin position="888"/>
        <end position="915"/>
    </location>
</feature>
<dbReference type="STRING" id="37992.A0A4Z0Y631"/>
<evidence type="ECO:0000313" key="3">
    <source>
        <dbReference type="EMBL" id="TGJ79264.1"/>
    </source>
</evidence>
<dbReference type="GO" id="GO:0051726">
    <property type="term" value="P:regulation of cell cycle"/>
    <property type="evidence" value="ECO:0007669"/>
    <property type="project" value="TreeGrafter"/>
</dbReference>